<proteinExistence type="predicted"/>
<accession>A0A4T2A2D6</accession>
<comment type="caution">
    <text evidence="1">The sequence shown here is derived from an EMBL/GenBank/DDBJ whole genome shotgun (WGS) entry which is preliminary data.</text>
</comment>
<sequence>MALIGADALLWLYSRFYEHDGSEFNRRDGMLRIARRLRKPFVAPFYEFDPVMQLQVTPHGGHDYVLWLHHRYSATKVCLANKVHSLGLDHANLLAFWDTLQRYMDVEQSLPDLPILEQSRHLDPLTAAHDAAHARPPRRWRDLNVNSWVTKDAKQLRAKLADYPWQKQPCILKAKIDPGLSIEAYYRSQEDKGIHVSL</sequence>
<evidence type="ECO:0000313" key="1">
    <source>
        <dbReference type="EMBL" id="TIH11230.1"/>
    </source>
</evidence>
<dbReference type="RefSeq" id="WP_136664465.1">
    <property type="nucleotide sequence ID" value="NZ_CP180477.1"/>
</dbReference>
<reference evidence="1 2" key="1">
    <citation type="submission" date="2018-10" db="EMBL/GenBank/DDBJ databases">
        <title>Pseudomonas leptonychotis sp. nov., isolated from Weddell seals in Antarctica.</title>
        <authorList>
            <person name="Novakova D."/>
            <person name="Svec P."/>
            <person name="Kralova S."/>
            <person name="Kristofova L."/>
            <person name="Zeman M."/>
            <person name="Pantucek R."/>
            <person name="Maslanova I."/>
            <person name="Sedlacek I."/>
        </authorList>
    </citation>
    <scope>NUCLEOTIDE SEQUENCE [LARGE SCALE GENOMIC DNA]</scope>
    <source>
        <strain evidence="1 2">CCM 8849</strain>
    </source>
</reference>
<keyword evidence="2" id="KW-1185">Reference proteome</keyword>
<dbReference type="AlphaFoldDB" id="A0A4T2A2D6"/>
<evidence type="ECO:0000313" key="2">
    <source>
        <dbReference type="Proteomes" id="UP000307541"/>
    </source>
</evidence>
<protein>
    <submittedName>
        <fullName evidence="1">Uncharacterized protein</fullName>
    </submittedName>
</protein>
<dbReference type="EMBL" id="RFLV01000001">
    <property type="protein sequence ID" value="TIH11230.1"/>
    <property type="molecule type" value="Genomic_DNA"/>
</dbReference>
<dbReference type="Proteomes" id="UP000307541">
    <property type="component" value="Unassembled WGS sequence"/>
</dbReference>
<organism evidence="1 2">
    <name type="scientific">Pseudomonas leptonychotis</name>
    <dbReference type="NCBI Taxonomy" id="2448482"/>
    <lineage>
        <taxon>Bacteria</taxon>
        <taxon>Pseudomonadati</taxon>
        <taxon>Pseudomonadota</taxon>
        <taxon>Gammaproteobacteria</taxon>
        <taxon>Pseudomonadales</taxon>
        <taxon>Pseudomonadaceae</taxon>
        <taxon>Pseudomonas</taxon>
    </lineage>
</organism>
<name>A0A4T2A2D6_9PSED</name>
<gene>
    <name evidence="1" type="ORF">D8779_08330</name>
</gene>
<dbReference type="OrthoDB" id="6160351at2"/>